<evidence type="ECO:0000313" key="3">
    <source>
        <dbReference type="Proteomes" id="UP000693946"/>
    </source>
</evidence>
<keyword evidence="3" id="KW-1185">Reference proteome</keyword>
<comment type="caution">
    <text evidence="2">The sequence shown here is derived from an EMBL/GenBank/DDBJ whole genome shotgun (WGS) entry which is preliminary data.</text>
</comment>
<accession>A0AAV6PTX8</accession>
<reference evidence="2 3" key="1">
    <citation type="journal article" date="2021" name="Sci. Rep.">
        <title>Chromosome anchoring in Senegalese sole (Solea senegalensis) reveals sex-associated markers and genome rearrangements in flatfish.</title>
        <authorList>
            <person name="Guerrero-Cozar I."/>
            <person name="Gomez-Garrido J."/>
            <person name="Berbel C."/>
            <person name="Martinez-Blanch J.F."/>
            <person name="Alioto T."/>
            <person name="Claros M.G."/>
            <person name="Gagnaire P.A."/>
            <person name="Manchado M."/>
        </authorList>
    </citation>
    <scope>NUCLEOTIDE SEQUENCE [LARGE SCALE GENOMIC DNA]</scope>
    <source>
        <strain evidence="2">Sse05_10M</strain>
    </source>
</reference>
<gene>
    <name evidence="2" type="ORF">JOB18_000420</name>
</gene>
<protein>
    <submittedName>
        <fullName evidence="2">Uncharacterized protein</fullName>
    </submittedName>
</protein>
<organism evidence="2 3">
    <name type="scientific">Solea senegalensis</name>
    <name type="common">Senegalese sole</name>
    <dbReference type="NCBI Taxonomy" id="28829"/>
    <lineage>
        <taxon>Eukaryota</taxon>
        <taxon>Metazoa</taxon>
        <taxon>Chordata</taxon>
        <taxon>Craniata</taxon>
        <taxon>Vertebrata</taxon>
        <taxon>Euteleostomi</taxon>
        <taxon>Actinopterygii</taxon>
        <taxon>Neopterygii</taxon>
        <taxon>Teleostei</taxon>
        <taxon>Neoteleostei</taxon>
        <taxon>Acanthomorphata</taxon>
        <taxon>Carangaria</taxon>
        <taxon>Pleuronectiformes</taxon>
        <taxon>Pleuronectoidei</taxon>
        <taxon>Soleidae</taxon>
        <taxon>Solea</taxon>
    </lineage>
</organism>
<evidence type="ECO:0000313" key="2">
    <source>
        <dbReference type="EMBL" id="KAG7478498.1"/>
    </source>
</evidence>
<dbReference type="EMBL" id="JAGKHQ010000020">
    <property type="protein sequence ID" value="KAG7478498.1"/>
    <property type="molecule type" value="Genomic_DNA"/>
</dbReference>
<sequence>MVWRWTQKRQRPDSLRTQMSTTDGSHLGSQSQHWSCIMGLEGWTAALICSYQLLLFLCSLPRCPVNLKWSR</sequence>
<dbReference type="AlphaFoldDB" id="A0AAV6PTX8"/>
<evidence type="ECO:0000256" key="1">
    <source>
        <dbReference type="SAM" id="MobiDB-lite"/>
    </source>
</evidence>
<proteinExistence type="predicted"/>
<feature type="region of interest" description="Disordered" evidence="1">
    <location>
        <begin position="1"/>
        <end position="30"/>
    </location>
</feature>
<name>A0AAV6PTX8_SOLSE</name>
<feature type="compositionally biased region" description="Polar residues" evidence="1">
    <location>
        <begin position="15"/>
        <end position="30"/>
    </location>
</feature>
<dbReference type="Proteomes" id="UP000693946">
    <property type="component" value="Linkage Group LG8"/>
</dbReference>